<proteinExistence type="predicted"/>
<evidence type="ECO:0000256" key="3">
    <source>
        <dbReference type="ARBA" id="ARBA00022490"/>
    </source>
</evidence>
<dbReference type="InterPro" id="IPR001623">
    <property type="entry name" value="DnaJ_domain"/>
</dbReference>
<evidence type="ECO:0000256" key="6">
    <source>
        <dbReference type="SAM" id="MobiDB-lite"/>
    </source>
</evidence>
<dbReference type="InterPro" id="IPR018253">
    <property type="entry name" value="DnaJ_domain_CS"/>
</dbReference>
<evidence type="ECO:0000256" key="2">
    <source>
        <dbReference type="ARBA" id="ARBA00004496"/>
    </source>
</evidence>
<keyword evidence="5" id="KW-0539">Nucleus</keyword>
<dbReference type="GO" id="GO:0000390">
    <property type="term" value="P:spliceosomal complex disassembly"/>
    <property type="evidence" value="ECO:0007669"/>
    <property type="project" value="TreeGrafter"/>
</dbReference>
<dbReference type="InParanoid" id="A0A2R5GDS6"/>
<accession>A0A2R5GDS6</accession>
<dbReference type="InterPro" id="IPR052094">
    <property type="entry name" value="Pre-mRNA-splicing_ERAD"/>
</dbReference>
<organism evidence="8 9">
    <name type="scientific">Hondaea fermentalgiana</name>
    <dbReference type="NCBI Taxonomy" id="2315210"/>
    <lineage>
        <taxon>Eukaryota</taxon>
        <taxon>Sar</taxon>
        <taxon>Stramenopiles</taxon>
        <taxon>Bigyra</taxon>
        <taxon>Labyrinthulomycetes</taxon>
        <taxon>Thraustochytrida</taxon>
        <taxon>Thraustochytriidae</taxon>
        <taxon>Hondaea</taxon>
    </lineage>
</organism>
<dbReference type="AlphaFoldDB" id="A0A2R5GDS6"/>
<dbReference type="PANTHER" id="PTHR44313">
    <property type="entry name" value="DNAJ HOMOLOG SUBFAMILY C MEMBER 17"/>
    <property type="match status" value="1"/>
</dbReference>
<feature type="domain" description="J" evidence="7">
    <location>
        <begin position="11"/>
        <end position="100"/>
    </location>
</feature>
<dbReference type="PROSITE" id="PS50076">
    <property type="entry name" value="DNAJ_2"/>
    <property type="match status" value="1"/>
</dbReference>
<evidence type="ECO:0000256" key="5">
    <source>
        <dbReference type="ARBA" id="ARBA00023242"/>
    </source>
</evidence>
<dbReference type="GO" id="GO:0005681">
    <property type="term" value="C:spliceosomal complex"/>
    <property type="evidence" value="ECO:0007669"/>
    <property type="project" value="TreeGrafter"/>
</dbReference>
<dbReference type="OrthoDB" id="10250354at2759"/>
<name>A0A2R5GDS6_9STRA</name>
<protein>
    <submittedName>
        <fullName evidence="8">DnaJ family protein</fullName>
    </submittedName>
</protein>
<evidence type="ECO:0000256" key="4">
    <source>
        <dbReference type="ARBA" id="ARBA00023186"/>
    </source>
</evidence>
<dbReference type="PANTHER" id="PTHR44313:SF1">
    <property type="entry name" value="DNAJ HOMOLOG SUBFAMILY C MEMBER 17"/>
    <property type="match status" value="1"/>
</dbReference>
<evidence type="ECO:0000259" key="7">
    <source>
        <dbReference type="PROSITE" id="PS50076"/>
    </source>
</evidence>
<dbReference type="SUPFAM" id="SSF46565">
    <property type="entry name" value="Chaperone J-domain"/>
    <property type="match status" value="1"/>
</dbReference>
<keyword evidence="9" id="KW-1185">Reference proteome</keyword>
<dbReference type="CDD" id="cd06257">
    <property type="entry name" value="DnaJ"/>
    <property type="match status" value="1"/>
</dbReference>
<dbReference type="PROSITE" id="PS00636">
    <property type="entry name" value="DNAJ_1"/>
    <property type="match status" value="1"/>
</dbReference>
<gene>
    <name evidence="8" type="ORF">FCC1311_025822</name>
</gene>
<dbReference type="Pfam" id="PF00226">
    <property type="entry name" value="DnaJ"/>
    <property type="match status" value="1"/>
</dbReference>
<keyword evidence="4" id="KW-0143">Chaperone</keyword>
<sequence>MASGAEGAWVDHYATLGLTVAAATATAEGQVDGGDEAALPTRREISKAFRRLALALHPDKQPAGLSEADRKAVAAKFEAVSLANEVLQNDELREAYDVQYRARMKEALRRQKLDAKSRAMELDLVARERAAREGEKQARAAHDAALQTAQWIQSEDAAFKRKTLDALAETSRSAHDSMPLHSSSSSSSSRHASTLSAASKKEIDHYAKLFRTYEDEILAALEAA</sequence>
<dbReference type="EMBL" id="BEYU01000020">
    <property type="protein sequence ID" value="GBG26361.1"/>
    <property type="molecule type" value="Genomic_DNA"/>
</dbReference>
<evidence type="ECO:0000256" key="1">
    <source>
        <dbReference type="ARBA" id="ARBA00004123"/>
    </source>
</evidence>
<feature type="compositionally biased region" description="Low complexity" evidence="6">
    <location>
        <begin position="176"/>
        <end position="197"/>
    </location>
</feature>
<dbReference type="SMART" id="SM00271">
    <property type="entry name" value="DnaJ"/>
    <property type="match status" value="1"/>
</dbReference>
<dbReference type="Gene3D" id="1.10.287.110">
    <property type="entry name" value="DnaJ domain"/>
    <property type="match status" value="1"/>
</dbReference>
<dbReference type="GO" id="GO:0005737">
    <property type="term" value="C:cytoplasm"/>
    <property type="evidence" value="ECO:0007669"/>
    <property type="project" value="UniProtKB-SubCell"/>
</dbReference>
<reference evidence="8 9" key="1">
    <citation type="submission" date="2017-12" db="EMBL/GenBank/DDBJ databases">
        <title>Sequencing, de novo assembly and annotation of complete genome of a new Thraustochytrid species, strain FCC1311.</title>
        <authorList>
            <person name="Sedici K."/>
            <person name="Godart F."/>
            <person name="Aiese Cigliano R."/>
            <person name="Sanseverino W."/>
            <person name="Barakat M."/>
            <person name="Ortet P."/>
            <person name="Marechal E."/>
            <person name="Cagnac O."/>
            <person name="Amato A."/>
        </authorList>
    </citation>
    <scope>NUCLEOTIDE SEQUENCE [LARGE SCALE GENOMIC DNA]</scope>
</reference>
<dbReference type="InterPro" id="IPR036869">
    <property type="entry name" value="J_dom_sf"/>
</dbReference>
<evidence type="ECO:0000313" key="9">
    <source>
        <dbReference type="Proteomes" id="UP000241890"/>
    </source>
</evidence>
<dbReference type="Proteomes" id="UP000241890">
    <property type="component" value="Unassembled WGS sequence"/>
</dbReference>
<feature type="region of interest" description="Disordered" evidence="6">
    <location>
        <begin position="170"/>
        <end position="197"/>
    </location>
</feature>
<evidence type="ECO:0000313" key="8">
    <source>
        <dbReference type="EMBL" id="GBG26361.1"/>
    </source>
</evidence>
<comment type="caution">
    <text evidence="8">The sequence shown here is derived from an EMBL/GenBank/DDBJ whole genome shotgun (WGS) entry which is preliminary data.</text>
</comment>
<comment type="subcellular location">
    <subcellularLocation>
        <location evidence="2">Cytoplasm</location>
    </subcellularLocation>
    <subcellularLocation>
        <location evidence="1">Nucleus</location>
    </subcellularLocation>
</comment>
<keyword evidence="3" id="KW-0963">Cytoplasm</keyword>